<gene>
    <name evidence="3" type="ORF">Ahy_A06g027857</name>
</gene>
<dbReference type="Proteomes" id="UP000289738">
    <property type="component" value="Chromosome A06"/>
</dbReference>
<dbReference type="AlphaFoldDB" id="A0A445CQ01"/>
<evidence type="ECO:0000256" key="1">
    <source>
        <dbReference type="SAM" id="MobiDB-lite"/>
    </source>
</evidence>
<feature type="compositionally biased region" description="Polar residues" evidence="1">
    <location>
        <begin position="137"/>
        <end position="150"/>
    </location>
</feature>
<dbReference type="EMBL" id="SDMP01000006">
    <property type="protein sequence ID" value="RYR53010.1"/>
    <property type="molecule type" value="Genomic_DNA"/>
</dbReference>
<evidence type="ECO:0000259" key="2">
    <source>
        <dbReference type="Pfam" id="PF26130"/>
    </source>
</evidence>
<feature type="domain" description="PB1-like" evidence="2">
    <location>
        <begin position="1"/>
        <end position="58"/>
    </location>
</feature>
<protein>
    <recommendedName>
        <fullName evidence="2">PB1-like domain-containing protein</fullName>
    </recommendedName>
</protein>
<sequence>MEDYYKKIGYDNVTHCWWLVPNRSLQTGLRAMTHDKELMEMCYLAQNNKRASHVYYEHGVSKLVFNEEAELASSKGKELMVLQELILHPYPTINSQNNSHDITTNSNFRPNTHHYFYSNNNPITKPAGKSISGPKYKTQSTATSISNSKSLQKRMASPITAPTTKPMAHPTVAPSTKPNPPQKIIANPLLLLVPSLTHHQNQRSSPLQNL</sequence>
<accession>A0A445CQ01</accession>
<evidence type="ECO:0000313" key="3">
    <source>
        <dbReference type="EMBL" id="RYR53010.1"/>
    </source>
</evidence>
<organism evidence="3 4">
    <name type="scientific">Arachis hypogaea</name>
    <name type="common">Peanut</name>
    <dbReference type="NCBI Taxonomy" id="3818"/>
    <lineage>
        <taxon>Eukaryota</taxon>
        <taxon>Viridiplantae</taxon>
        <taxon>Streptophyta</taxon>
        <taxon>Embryophyta</taxon>
        <taxon>Tracheophyta</taxon>
        <taxon>Spermatophyta</taxon>
        <taxon>Magnoliopsida</taxon>
        <taxon>eudicotyledons</taxon>
        <taxon>Gunneridae</taxon>
        <taxon>Pentapetalae</taxon>
        <taxon>rosids</taxon>
        <taxon>fabids</taxon>
        <taxon>Fabales</taxon>
        <taxon>Fabaceae</taxon>
        <taxon>Papilionoideae</taxon>
        <taxon>50 kb inversion clade</taxon>
        <taxon>dalbergioids sensu lato</taxon>
        <taxon>Dalbergieae</taxon>
        <taxon>Pterocarpus clade</taxon>
        <taxon>Arachis</taxon>
    </lineage>
</organism>
<proteinExistence type="predicted"/>
<evidence type="ECO:0000313" key="4">
    <source>
        <dbReference type="Proteomes" id="UP000289738"/>
    </source>
</evidence>
<feature type="region of interest" description="Disordered" evidence="1">
    <location>
        <begin position="129"/>
        <end position="182"/>
    </location>
</feature>
<dbReference type="InterPro" id="IPR058594">
    <property type="entry name" value="PB1-like_dom_pln"/>
</dbReference>
<name>A0A445CQ01_ARAHY</name>
<comment type="caution">
    <text evidence="3">The sequence shown here is derived from an EMBL/GenBank/DDBJ whole genome shotgun (WGS) entry which is preliminary data.</text>
</comment>
<keyword evidence="4" id="KW-1185">Reference proteome</keyword>
<dbReference type="Pfam" id="PF26130">
    <property type="entry name" value="PB1-like"/>
    <property type="match status" value="1"/>
</dbReference>
<reference evidence="3 4" key="1">
    <citation type="submission" date="2019-01" db="EMBL/GenBank/DDBJ databases">
        <title>Sequencing of cultivated peanut Arachis hypogaea provides insights into genome evolution and oil improvement.</title>
        <authorList>
            <person name="Chen X."/>
        </authorList>
    </citation>
    <scope>NUCLEOTIDE SEQUENCE [LARGE SCALE GENOMIC DNA]</scope>
    <source>
        <strain evidence="4">cv. Fuhuasheng</strain>
        <tissue evidence="3">Leaves</tissue>
    </source>
</reference>